<keyword evidence="3" id="KW-1185">Reference proteome</keyword>
<dbReference type="RefSeq" id="WP_065824508.1">
    <property type="nucleotide sequence ID" value="NZ_CAWMQZ010000187.1"/>
</dbReference>
<reference evidence="2 3" key="1">
    <citation type="submission" date="2015-12" db="EMBL/GenBank/DDBJ databases">
        <title>Genome comparisons provide insights into the role of secondary metabolites in the pathogenic phase of the Photorhabdus life cycle.</title>
        <authorList>
            <person name="Tobias N.J."/>
            <person name="Mishra B."/>
            <person name="Gupta D.K."/>
            <person name="Thines M."/>
            <person name="Stinear T.P."/>
            <person name="Bode H.B."/>
        </authorList>
    </citation>
    <scope>NUCLEOTIDE SEQUENCE [LARGE SCALE GENOMIC DNA]</scope>
    <source>
        <strain evidence="2 3">PB68.1</strain>
    </source>
</reference>
<proteinExistence type="predicted"/>
<dbReference type="Pfam" id="PF13503">
    <property type="entry name" value="DUF4123"/>
    <property type="match status" value="1"/>
</dbReference>
<accession>A0A1C0TYV1</accession>
<gene>
    <name evidence="2" type="ORF">Ppb6_03950</name>
</gene>
<dbReference type="PATRIC" id="fig|286156.4.peg.4543"/>
<dbReference type="AlphaFoldDB" id="A0A1C0TYV1"/>
<comment type="caution">
    <text evidence="2">The sequence shown here is derived from an EMBL/GenBank/DDBJ whole genome shotgun (WGS) entry which is preliminary data.</text>
</comment>
<evidence type="ECO:0000313" key="2">
    <source>
        <dbReference type="EMBL" id="OCQ50853.1"/>
    </source>
</evidence>
<organism evidence="2 3">
    <name type="scientific">Photorhabdus australis subsp. thailandensis</name>
    <dbReference type="NCBI Taxonomy" id="2805096"/>
    <lineage>
        <taxon>Bacteria</taxon>
        <taxon>Pseudomonadati</taxon>
        <taxon>Pseudomonadota</taxon>
        <taxon>Gammaproteobacteria</taxon>
        <taxon>Enterobacterales</taxon>
        <taxon>Morganellaceae</taxon>
        <taxon>Photorhabdus</taxon>
    </lineage>
</organism>
<dbReference type="Proteomes" id="UP000093476">
    <property type="component" value="Unassembled WGS sequence"/>
</dbReference>
<protein>
    <recommendedName>
        <fullName evidence="1">DUF4123 domain-containing protein</fullName>
    </recommendedName>
</protein>
<feature type="domain" description="DUF4123" evidence="1">
    <location>
        <begin position="21"/>
        <end position="139"/>
    </location>
</feature>
<sequence>MILELNEKLMNYQKEHPETRLYALVNGLQYEYYFQAEIKYIAGVNNPLFRYYPDSKIAFAGPWLFDMEYGHHWHNKLSELEDTYPSVSWILTPLSLDQLTRHLLPYLNIQLPTKQMALFRFYDPRVLHRIQEIFNDEQLVEFTRGMTKWLYQHNSIYYSVSGAML</sequence>
<dbReference type="STRING" id="286156.Ppb6_03950"/>
<dbReference type="InterPro" id="IPR025391">
    <property type="entry name" value="DUF4123"/>
</dbReference>
<dbReference type="EMBL" id="LOMY01000187">
    <property type="protein sequence ID" value="OCQ50853.1"/>
    <property type="molecule type" value="Genomic_DNA"/>
</dbReference>
<name>A0A1C0TYV1_9GAMM</name>
<evidence type="ECO:0000259" key="1">
    <source>
        <dbReference type="Pfam" id="PF13503"/>
    </source>
</evidence>
<evidence type="ECO:0000313" key="3">
    <source>
        <dbReference type="Proteomes" id="UP000093476"/>
    </source>
</evidence>